<accession>H2BZN0</accession>
<evidence type="ECO:0000256" key="1">
    <source>
        <dbReference type="ARBA" id="ARBA00004571"/>
    </source>
</evidence>
<name>H2BZN0_GILLR</name>
<keyword evidence="10 12" id="KW-0472">Membrane</keyword>
<evidence type="ECO:0000313" key="16">
    <source>
        <dbReference type="EMBL" id="EHQ03439.1"/>
    </source>
</evidence>
<keyword evidence="7" id="KW-0408">Iron</keyword>
<proteinExistence type="inferred from homology"/>
<dbReference type="Gene3D" id="2.170.130.10">
    <property type="entry name" value="TonB-dependent receptor, plug domain"/>
    <property type="match status" value="1"/>
</dbReference>
<dbReference type="PANTHER" id="PTHR32552">
    <property type="entry name" value="FERRICHROME IRON RECEPTOR-RELATED"/>
    <property type="match status" value="1"/>
</dbReference>
<evidence type="ECO:0000256" key="4">
    <source>
        <dbReference type="ARBA" id="ARBA00022496"/>
    </source>
</evidence>
<dbReference type="Pfam" id="PF00593">
    <property type="entry name" value="TonB_dep_Rec_b-barrel"/>
    <property type="match status" value="1"/>
</dbReference>
<dbReference type="RefSeq" id="WP_006989745.1">
    <property type="nucleotide sequence ID" value="NZ_JH594606.1"/>
</dbReference>
<evidence type="ECO:0000259" key="14">
    <source>
        <dbReference type="Pfam" id="PF00593"/>
    </source>
</evidence>
<dbReference type="EMBL" id="JH594606">
    <property type="protein sequence ID" value="EHQ03439.1"/>
    <property type="molecule type" value="Genomic_DNA"/>
</dbReference>
<protein>
    <submittedName>
        <fullName evidence="16">TonB-dependent receptor plug</fullName>
    </submittedName>
</protein>
<reference evidence="17" key="1">
    <citation type="journal article" date="2012" name="Stand. Genomic Sci.">
        <title>Genome sequence of the Antarctic rhodopsins-containing flavobacterium Gillisia limnaea type strain (R-8282(T)).</title>
        <authorList>
            <person name="Riedel T."/>
            <person name="Held B."/>
            <person name="Nolan M."/>
            <person name="Lucas S."/>
            <person name="Lapidus A."/>
            <person name="Tice H."/>
            <person name="Del Rio T.G."/>
            <person name="Cheng J.F."/>
            <person name="Han C."/>
            <person name="Tapia R."/>
            <person name="Goodwin L.A."/>
            <person name="Pitluck S."/>
            <person name="Liolios K."/>
            <person name="Mavromatis K."/>
            <person name="Pagani I."/>
            <person name="Ivanova N."/>
            <person name="Mikhailova N."/>
            <person name="Pati A."/>
            <person name="Chen A."/>
            <person name="Palaniappan K."/>
            <person name="Land M."/>
            <person name="Rohde M."/>
            <person name="Tindall B.J."/>
            <person name="Detter J.C."/>
            <person name="Goker M."/>
            <person name="Bristow J."/>
            <person name="Eisen J.A."/>
            <person name="Markowitz V."/>
            <person name="Hugenholtz P."/>
            <person name="Kyrpides N.C."/>
            <person name="Klenk H.P."/>
            <person name="Woyke T."/>
        </authorList>
    </citation>
    <scope>NUCLEOTIDE SEQUENCE [LARGE SCALE GENOMIC DNA]</scope>
    <source>
        <strain evidence="17">DSM 15749 / LMG 21470 / R-8282</strain>
    </source>
</reference>
<dbReference type="GO" id="GO:0015344">
    <property type="term" value="F:siderophore uptake transmembrane transporter activity"/>
    <property type="evidence" value="ECO:0007669"/>
    <property type="project" value="TreeGrafter"/>
</dbReference>
<dbReference type="InterPro" id="IPR000531">
    <property type="entry name" value="Beta-barrel_TonB"/>
</dbReference>
<evidence type="ECO:0000256" key="12">
    <source>
        <dbReference type="PROSITE-ProRule" id="PRU01360"/>
    </source>
</evidence>
<keyword evidence="11 12" id="KW-0998">Cell outer membrane</keyword>
<dbReference type="SUPFAM" id="SSF56935">
    <property type="entry name" value="Porins"/>
    <property type="match status" value="1"/>
</dbReference>
<keyword evidence="4" id="KW-0410">Iron transport</keyword>
<dbReference type="GO" id="GO:0009279">
    <property type="term" value="C:cell outer membrane"/>
    <property type="evidence" value="ECO:0007669"/>
    <property type="project" value="UniProtKB-SubCell"/>
</dbReference>
<keyword evidence="9 13" id="KW-0798">TonB box</keyword>
<comment type="similarity">
    <text evidence="12 13">Belongs to the TonB-dependent receptor family.</text>
</comment>
<evidence type="ECO:0000256" key="6">
    <source>
        <dbReference type="ARBA" id="ARBA00022729"/>
    </source>
</evidence>
<dbReference type="Pfam" id="PF13715">
    <property type="entry name" value="CarbopepD_reg_2"/>
    <property type="match status" value="1"/>
</dbReference>
<evidence type="ECO:0000256" key="5">
    <source>
        <dbReference type="ARBA" id="ARBA00022692"/>
    </source>
</evidence>
<evidence type="ECO:0000259" key="15">
    <source>
        <dbReference type="Pfam" id="PF07715"/>
    </source>
</evidence>
<dbReference type="PROSITE" id="PS52016">
    <property type="entry name" value="TONB_DEPENDENT_REC_3"/>
    <property type="match status" value="1"/>
</dbReference>
<keyword evidence="5 12" id="KW-0812">Transmembrane</keyword>
<dbReference type="Gene3D" id="2.40.170.20">
    <property type="entry name" value="TonB-dependent receptor, beta-barrel domain"/>
    <property type="match status" value="1"/>
</dbReference>
<evidence type="ECO:0000256" key="9">
    <source>
        <dbReference type="ARBA" id="ARBA00023077"/>
    </source>
</evidence>
<dbReference type="SUPFAM" id="SSF49464">
    <property type="entry name" value="Carboxypeptidase regulatory domain-like"/>
    <property type="match status" value="1"/>
</dbReference>
<dbReference type="AlphaFoldDB" id="H2BZN0"/>
<keyword evidence="6" id="KW-0732">Signal</keyword>
<dbReference type="OrthoDB" id="9782587at2"/>
<comment type="subcellular location">
    <subcellularLocation>
        <location evidence="1 12">Cell outer membrane</location>
        <topology evidence="1 12">Multi-pass membrane protein</topology>
    </subcellularLocation>
</comment>
<dbReference type="CDD" id="cd01347">
    <property type="entry name" value="ligand_gated_channel"/>
    <property type="match status" value="1"/>
</dbReference>
<evidence type="ECO:0000256" key="7">
    <source>
        <dbReference type="ARBA" id="ARBA00023004"/>
    </source>
</evidence>
<dbReference type="InterPro" id="IPR012910">
    <property type="entry name" value="Plug_dom"/>
</dbReference>
<feature type="domain" description="TonB-dependent receptor plug" evidence="15">
    <location>
        <begin position="116"/>
        <end position="224"/>
    </location>
</feature>
<dbReference type="PANTHER" id="PTHR32552:SF68">
    <property type="entry name" value="FERRICHROME OUTER MEMBRANE TRANSPORTER_PHAGE RECEPTOR"/>
    <property type="match status" value="1"/>
</dbReference>
<dbReference type="InterPro" id="IPR039426">
    <property type="entry name" value="TonB-dep_rcpt-like"/>
</dbReference>
<gene>
    <name evidence="16" type="ORF">Gilli_2826</name>
</gene>
<organism evidence="16 17">
    <name type="scientific">Gillisia limnaea (strain DSM 15749 / LMG 21470 / R-8282)</name>
    <dbReference type="NCBI Taxonomy" id="865937"/>
    <lineage>
        <taxon>Bacteria</taxon>
        <taxon>Pseudomonadati</taxon>
        <taxon>Bacteroidota</taxon>
        <taxon>Flavobacteriia</taxon>
        <taxon>Flavobacteriales</taxon>
        <taxon>Flavobacteriaceae</taxon>
        <taxon>Gillisia</taxon>
    </lineage>
</organism>
<dbReference type="HOGENOM" id="CLU_008287_13_2_10"/>
<dbReference type="InterPro" id="IPR036942">
    <property type="entry name" value="Beta-barrel_TonB_sf"/>
</dbReference>
<keyword evidence="3 12" id="KW-1134">Transmembrane beta strand</keyword>
<dbReference type="InterPro" id="IPR037066">
    <property type="entry name" value="Plug_dom_sf"/>
</dbReference>
<evidence type="ECO:0000256" key="10">
    <source>
        <dbReference type="ARBA" id="ARBA00023136"/>
    </source>
</evidence>
<keyword evidence="17" id="KW-1185">Reference proteome</keyword>
<evidence type="ECO:0000256" key="8">
    <source>
        <dbReference type="ARBA" id="ARBA00023065"/>
    </source>
</evidence>
<keyword evidence="8" id="KW-0406">Ion transport</keyword>
<evidence type="ECO:0000256" key="2">
    <source>
        <dbReference type="ARBA" id="ARBA00022448"/>
    </source>
</evidence>
<dbReference type="STRING" id="865937.Gilli_2826"/>
<feature type="domain" description="TonB-dependent receptor-like beta-barrel" evidence="14">
    <location>
        <begin position="309"/>
        <end position="723"/>
    </location>
</feature>
<sequence length="765" mass="84508">MSLKIKLSILFPFLFLGNIFGQILEGTVLNSVTSQPIENVTILNLKSEAVAFSNTEGEFRIPAGGLPVTLKITAIGFEEEQVVVNTLTDKIQIFLKTSTELLSEVMINSTLIPNQLRKLPASVSVISSADLKRIDAINLAQAFNNVPGVYVNQGALNTTKLNIRGIGARSQYSTNRIQAYFNGIPLSTAEGELTLDDIDPEALSRIEIIKGPASSIYGAGLGGVINLYAAEGEIDKTEAAGELLFGSFGMSKKTISASHGTKTTSLFANFSDLQTDGYRDNGQYNRKSGLIHGSLKTTENNKLSFLANFTRLKAFIPSSINESDFRNNPSIAASNWAASKGFESYDSGLLGVSYDHKFSSYFTNTTSVYFSFRDAYEPRPFDILKEERISAGVRTKFNLSAELFDRPSKISFGAEYYNEWYEIGTFENLYRDFQDQGSVLGTRLSNNEQDRNYSNLFGQLNLELNDKWGLETGLNLNMTNYSLTDLFVQDDIDQSGDYGFNTILSPRIATTYEVSANKNLYASVSHGFSTPTVAETLTPDGQLNTDLQPETGINYEIGFKGNWLNNSLYTEVALYSIQIDDLLVAQRIAEDRYVGVNAGKTNHNGIEFFAGYKKRLMPELIINPYINASINFFEFEEFLDRESNFSGNKLPGVPGSTVNVGLDLNIWNKLDIYSNFFAVGEIPLNDANSVFTNSYTLLNLKAIYTIDLIEDLNLNFTAGINNLTNEKYAASVLPNAVGFGGAAPRFYYPGNPRNYFGGVGLSYQF</sequence>
<dbReference type="Proteomes" id="UP000003844">
    <property type="component" value="Unassembled WGS sequence"/>
</dbReference>
<evidence type="ECO:0000256" key="3">
    <source>
        <dbReference type="ARBA" id="ARBA00022452"/>
    </source>
</evidence>
<keyword evidence="16" id="KW-0675">Receptor</keyword>
<evidence type="ECO:0000256" key="11">
    <source>
        <dbReference type="ARBA" id="ARBA00023237"/>
    </source>
</evidence>
<evidence type="ECO:0000313" key="17">
    <source>
        <dbReference type="Proteomes" id="UP000003844"/>
    </source>
</evidence>
<dbReference type="eggNOG" id="COG4771">
    <property type="taxonomic scope" value="Bacteria"/>
</dbReference>
<dbReference type="Pfam" id="PF07715">
    <property type="entry name" value="Plug"/>
    <property type="match status" value="1"/>
</dbReference>
<keyword evidence="2 12" id="KW-0813">Transport</keyword>
<dbReference type="InterPro" id="IPR008969">
    <property type="entry name" value="CarboxyPept-like_regulatory"/>
</dbReference>
<evidence type="ECO:0000256" key="13">
    <source>
        <dbReference type="RuleBase" id="RU003357"/>
    </source>
</evidence>